<keyword evidence="1" id="KW-0812">Transmembrane</keyword>
<evidence type="ECO:0000259" key="2">
    <source>
        <dbReference type="Pfam" id="PF25842"/>
    </source>
</evidence>
<sequence>MWGSLAIAIISLFLGDLLDGLFEGLDEFLNPLLLFGTLSVIGGSGVLFTKYSSFHPFVTLLFSVLVGAAAYFLIYHFLVIPMANAEASTSISMADLEGKIGEVITTVPADGMGEVFIESPNGSRSETAKSFDEKEIKQGTRIVIVQVSKEAVYVSTLDDELL</sequence>
<keyword evidence="1" id="KW-1133">Transmembrane helix</keyword>
<dbReference type="Pfam" id="PF25842">
    <property type="entry name" value="NfeD_TM"/>
    <property type="match status" value="1"/>
</dbReference>
<dbReference type="InterPro" id="IPR012340">
    <property type="entry name" value="NA-bd_OB-fold"/>
</dbReference>
<name>A0ABX7VRE9_9BACI</name>
<keyword evidence="4" id="KW-1185">Reference proteome</keyword>
<accession>A0ABX7VRE9</accession>
<dbReference type="Proteomes" id="UP000665043">
    <property type="component" value="Chromosome"/>
</dbReference>
<keyword evidence="3" id="KW-0378">Hydrolase</keyword>
<dbReference type="Gene3D" id="2.40.50.140">
    <property type="entry name" value="Nucleic acid-binding proteins"/>
    <property type="match status" value="1"/>
</dbReference>
<feature type="transmembrane region" description="Helical" evidence="1">
    <location>
        <begin position="28"/>
        <end position="48"/>
    </location>
</feature>
<keyword evidence="3" id="KW-0645">Protease</keyword>
<dbReference type="EMBL" id="CP046956">
    <property type="protein sequence ID" value="QTM98023.1"/>
    <property type="molecule type" value="Genomic_DNA"/>
</dbReference>
<reference evidence="3 4" key="1">
    <citation type="submission" date="2019-12" db="EMBL/GenBank/DDBJ databases">
        <title>The whole genome sequencing of a strain isolated from a Mars analog, Dalangtan Playa.</title>
        <authorList>
            <person name="Huang T."/>
        </authorList>
    </citation>
    <scope>NUCLEOTIDE SEQUENCE [LARGE SCALE GENOMIC DNA]</scope>
    <source>
        <strain evidence="3 4">DP4-553-S</strain>
    </source>
</reference>
<evidence type="ECO:0000256" key="1">
    <source>
        <dbReference type="SAM" id="Phobius"/>
    </source>
</evidence>
<dbReference type="InterPro" id="IPR058653">
    <property type="entry name" value="NfeD2_TM"/>
</dbReference>
<organism evidence="3 4">
    <name type="scientific">Sediminibacillus dalangtanensis</name>
    <dbReference type="NCBI Taxonomy" id="2729421"/>
    <lineage>
        <taxon>Bacteria</taxon>
        <taxon>Bacillati</taxon>
        <taxon>Bacillota</taxon>
        <taxon>Bacilli</taxon>
        <taxon>Bacillales</taxon>
        <taxon>Bacillaceae</taxon>
        <taxon>Sediminibacillus</taxon>
    </lineage>
</organism>
<dbReference type="GO" id="GO:0008233">
    <property type="term" value="F:peptidase activity"/>
    <property type="evidence" value="ECO:0007669"/>
    <property type="project" value="UniProtKB-KW"/>
</dbReference>
<feature type="domain" description="Membrane protein NfeD2 N-terminal transmembrane" evidence="2">
    <location>
        <begin position="2"/>
        <end position="86"/>
    </location>
</feature>
<evidence type="ECO:0000313" key="4">
    <source>
        <dbReference type="Proteomes" id="UP000665043"/>
    </source>
</evidence>
<evidence type="ECO:0000313" key="3">
    <source>
        <dbReference type="EMBL" id="QTM98023.1"/>
    </source>
</evidence>
<gene>
    <name evidence="3" type="ORF">ERJ70_01000</name>
</gene>
<dbReference type="RefSeq" id="WP_209366549.1">
    <property type="nucleotide sequence ID" value="NZ_CP046956.1"/>
</dbReference>
<protein>
    <submittedName>
        <fullName evidence="3">Protease</fullName>
    </submittedName>
</protein>
<dbReference type="GO" id="GO:0006508">
    <property type="term" value="P:proteolysis"/>
    <property type="evidence" value="ECO:0007669"/>
    <property type="project" value="UniProtKB-KW"/>
</dbReference>
<keyword evidence="1" id="KW-0472">Membrane</keyword>
<proteinExistence type="predicted"/>
<feature type="transmembrane region" description="Helical" evidence="1">
    <location>
        <begin position="60"/>
        <end position="83"/>
    </location>
</feature>